<dbReference type="InterPro" id="IPR036249">
    <property type="entry name" value="Thioredoxin-like_sf"/>
</dbReference>
<dbReference type="PANTHER" id="PTHR42852:SF17">
    <property type="entry name" value="THIOREDOXIN-LIKE PROTEIN HI_1115"/>
    <property type="match status" value="1"/>
</dbReference>
<organism evidence="3 4">
    <name type="scientific">Moraxella canis</name>
    <dbReference type="NCBI Taxonomy" id="90239"/>
    <lineage>
        <taxon>Bacteria</taxon>
        <taxon>Pseudomonadati</taxon>
        <taxon>Pseudomonadota</taxon>
        <taxon>Gammaproteobacteria</taxon>
        <taxon>Moraxellales</taxon>
        <taxon>Moraxellaceae</taxon>
        <taxon>Moraxella</taxon>
    </lineage>
</organism>
<dbReference type="AlphaFoldDB" id="A0A1S9ZQS0"/>
<feature type="transmembrane region" description="Helical" evidence="1">
    <location>
        <begin position="20"/>
        <end position="38"/>
    </location>
</feature>
<evidence type="ECO:0000313" key="3">
    <source>
        <dbReference type="EMBL" id="OOR85371.1"/>
    </source>
</evidence>
<dbReference type="SUPFAM" id="SSF52833">
    <property type="entry name" value="Thioredoxin-like"/>
    <property type="match status" value="1"/>
</dbReference>
<keyword evidence="1" id="KW-1133">Transmembrane helix</keyword>
<feature type="domain" description="Thioredoxin" evidence="2">
    <location>
        <begin position="32"/>
        <end position="177"/>
    </location>
</feature>
<dbReference type="Gene3D" id="3.40.30.10">
    <property type="entry name" value="Glutaredoxin"/>
    <property type="match status" value="1"/>
</dbReference>
<dbReference type="Pfam" id="PF00578">
    <property type="entry name" value="AhpC-TSA"/>
    <property type="match status" value="1"/>
</dbReference>
<sequence>MGVFIFGDLMKPFKLLRTTLGYLLIFIILYTAVNAWRAPDVPSSDHLHLNATFIEQNQTVDVMTQSFDTPVLVYFWGTWCGICSLTSPSIQALKDEGYAVISVAISSGSDQTIKQYMHAKGYDFATMNDDDGKIFKRWQGQVTPSFVIISQGKPVQRFTGIAPLWSLKLRMLWARVQQ</sequence>
<name>A0A1S9ZQS0_9GAMM</name>
<dbReference type="GO" id="GO:0016491">
    <property type="term" value="F:oxidoreductase activity"/>
    <property type="evidence" value="ECO:0007669"/>
    <property type="project" value="InterPro"/>
</dbReference>
<dbReference type="InterPro" id="IPR013766">
    <property type="entry name" value="Thioredoxin_domain"/>
</dbReference>
<proteinExistence type="predicted"/>
<dbReference type="Proteomes" id="UP000190322">
    <property type="component" value="Unassembled WGS sequence"/>
</dbReference>
<dbReference type="GO" id="GO:0016209">
    <property type="term" value="F:antioxidant activity"/>
    <property type="evidence" value="ECO:0007669"/>
    <property type="project" value="InterPro"/>
</dbReference>
<evidence type="ECO:0000259" key="2">
    <source>
        <dbReference type="PROSITE" id="PS51352"/>
    </source>
</evidence>
<comment type="caution">
    <text evidence="3">The sequence shown here is derived from an EMBL/GenBank/DDBJ whole genome shotgun (WGS) entry which is preliminary data.</text>
</comment>
<dbReference type="CDD" id="cd03011">
    <property type="entry name" value="TlpA_like_ScsD_MtbDsbE"/>
    <property type="match status" value="1"/>
</dbReference>
<accession>A0A1S9ZQS0</accession>
<evidence type="ECO:0000313" key="4">
    <source>
        <dbReference type="Proteomes" id="UP000190322"/>
    </source>
</evidence>
<keyword evidence="1" id="KW-0472">Membrane</keyword>
<dbReference type="PROSITE" id="PS51352">
    <property type="entry name" value="THIOREDOXIN_2"/>
    <property type="match status" value="1"/>
</dbReference>
<dbReference type="PANTHER" id="PTHR42852">
    <property type="entry name" value="THIOL:DISULFIDE INTERCHANGE PROTEIN DSBE"/>
    <property type="match status" value="1"/>
</dbReference>
<gene>
    <name evidence="3" type="ORF">B0180_00815</name>
</gene>
<protein>
    <recommendedName>
        <fullName evidence="2">Thioredoxin domain-containing protein</fullName>
    </recommendedName>
</protein>
<evidence type="ECO:0000256" key="1">
    <source>
        <dbReference type="SAM" id="Phobius"/>
    </source>
</evidence>
<dbReference type="EMBL" id="MUXT01000001">
    <property type="protein sequence ID" value="OOR85371.1"/>
    <property type="molecule type" value="Genomic_DNA"/>
</dbReference>
<dbReference type="InterPro" id="IPR000866">
    <property type="entry name" value="AhpC/TSA"/>
</dbReference>
<reference evidence="3 4" key="1">
    <citation type="submission" date="2017-02" db="EMBL/GenBank/DDBJ databases">
        <title>Draft genome sequence of Moraxella canis CCUG 8415A type strain.</title>
        <authorList>
            <person name="Engstrom-Jakobsson H."/>
            <person name="Salva-Serra F."/>
            <person name="Thorell K."/>
            <person name="Gonzales-Siles L."/>
            <person name="Karlsson R."/>
            <person name="Boulund F."/>
            <person name="Engstrand L."/>
            <person name="Moore E."/>
        </authorList>
    </citation>
    <scope>NUCLEOTIDE SEQUENCE [LARGE SCALE GENOMIC DNA]</scope>
    <source>
        <strain evidence="3 4">CCUG 8415A</strain>
    </source>
</reference>
<keyword evidence="1" id="KW-0812">Transmembrane</keyword>
<dbReference type="InterPro" id="IPR050553">
    <property type="entry name" value="Thioredoxin_ResA/DsbE_sf"/>
</dbReference>